<feature type="transmembrane region" description="Helical" evidence="6">
    <location>
        <begin position="250"/>
        <end position="267"/>
    </location>
</feature>
<dbReference type="OrthoDB" id="448280at2759"/>
<organism evidence="8 10">
    <name type="scientific">Volvox reticuliferus</name>
    <dbReference type="NCBI Taxonomy" id="1737510"/>
    <lineage>
        <taxon>Eukaryota</taxon>
        <taxon>Viridiplantae</taxon>
        <taxon>Chlorophyta</taxon>
        <taxon>core chlorophytes</taxon>
        <taxon>Chlorophyceae</taxon>
        <taxon>CS clade</taxon>
        <taxon>Chlamydomonadales</taxon>
        <taxon>Volvocaceae</taxon>
        <taxon>Volvox</taxon>
    </lineage>
</organism>
<feature type="transmembrane region" description="Helical" evidence="6">
    <location>
        <begin position="181"/>
        <end position="200"/>
    </location>
</feature>
<dbReference type="EMBL" id="BNCQ01000013">
    <property type="protein sequence ID" value="GIM03305.1"/>
    <property type="molecule type" value="Genomic_DNA"/>
</dbReference>
<feature type="signal peptide" evidence="7">
    <location>
        <begin position="1"/>
        <end position="17"/>
    </location>
</feature>
<feature type="region of interest" description="Disordered" evidence="5">
    <location>
        <begin position="613"/>
        <end position="637"/>
    </location>
</feature>
<gene>
    <name evidence="8" type="ORF">Vretifemale_5221</name>
    <name evidence="9" type="ORF">Vretimale_8064</name>
</gene>
<dbReference type="EMBL" id="BNCP01000007">
    <property type="protein sequence ID" value="GIL75430.1"/>
    <property type="molecule type" value="Genomic_DNA"/>
</dbReference>
<evidence type="ECO:0000256" key="4">
    <source>
        <dbReference type="ARBA" id="ARBA00023136"/>
    </source>
</evidence>
<feature type="compositionally biased region" description="Polar residues" evidence="5">
    <location>
        <begin position="497"/>
        <end position="512"/>
    </location>
</feature>
<proteinExistence type="predicted"/>
<evidence type="ECO:0000313" key="10">
    <source>
        <dbReference type="Proteomes" id="UP000747110"/>
    </source>
</evidence>
<dbReference type="Proteomes" id="UP000722791">
    <property type="component" value="Unassembled WGS sequence"/>
</dbReference>
<keyword evidence="7" id="KW-0732">Signal</keyword>
<accession>A0A8J4C603</accession>
<evidence type="ECO:0000313" key="8">
    <source>
        <dbReference type="EMBL" id="GIL75430.1"/>
    </source>
</evidence>
<reference evidence="8" key="1">
    <citation type="journal article" date="2021" name="Proc. Natl. Acad. Sci. U.S.A.">
        <title>Three genomes in the algal genus Volvox reveal the fate of a haploid sex-determining region after a transition to homothallism.</title>
        <authorList>
            <person name="Yamamoto K."/>
            <person name="Hamaji T."/>
            <person name="Kawai-Toyooka H."/>
            <person name="Matsuzaki R."/>
            <person name="Takahashi F."/>
            <person name="Nishimura Y."/>
            <person name="Kawachi M."/>
            <person name="Noguchi H."/>
            <person name="Minakuchi Y."/>
            <person name="Umen J.G."/>
            <person name="Toyoda A."/>
            <person name="Nozaki H."/>
        </authorList>
    </citation>
    <scope>NUCLEOTIDE SEQUENCE</scope>
    <source>
        <strain evidence="9">NIES-3785</strain>
        <strain evidence="8">NIES-3786</strain>
    </source>
</reference>
<dbReference type="InterPro" id="IPR003689">
    <property type="entry name" value="ZIP"/>
</dbReference>
<evidence type="ECO:0000256" key="7">
    <source>
        <dbReference type="SAM" id="SignalP"/>
    </source>
</evidence>
<sequence length="847" mass="90318">MLSVFVFCLLAAPACQARHVHVQDDGLVDRHKPIAIDHEQDIGRPRLPLPALLQRCLADTACSDALAADAAIRLQQRKENLVDGMVSSSAVTQQELHKDVHAHHVTADALGNGPTYRGGGLGQIYSEGGRHGGEAGILPDSGYASDDGFTLERVGGDPWPAGTQSTDGGEEAQAGISLKSLAALALFLEAVAGMYLPLLLQRLHSPQWWLSLLNCFSGGIFLSAGIIHLLPHCAEAQEALGRIGPNGGDYPLYLVLVVVGYCLVFYVERVLFDVHGEGHAHCQHSNVYSHSSYYTAKSHRVQHHAGMAPGTAAAVIMAGPELLLRQGPAVATAGHVYRGVGTYVETAAAAALGDDECDDKDGTGFHALQTAAVGLDERLASHHDHHDHHGHGKSLSHRHAIQSRNQSQNHVGRFPLPTVPDVGYALQTGMAMGSLGAGLGLDGNDVEEDAESCHSDHPPRAVCMCVEEQEAKAEARDQHHYNHNHKQQQQLHRSVPDRNQQIDQPGQGNIANSCCHGRGDSAGGCFPLAVGNRKGSAGGGECDDQLRTPLLAAQATPVLTPPALDGASGFAGDIGGTNGSGDLRGLACQYQQQQQLLPLPLHPPESCVYHTRHHVHPHHRPRRRSIGPGPLSGSGSGAVDSCASSSCASLVQALDPHPTATHAQLNSNHYRHTHHRHHRHHVIKPRFRFMHGVVLLVALALHTSLECIALGLIDSRSEFLLLFAAVASHKAVSALALSSRFMREGATMAQVTAYVGPFCLVAPVSILAGIYVGRVAPIARLVFSCFATGTFLYVGASEVIMEEFEGEMRAGRDDISTRAARYIKFFAVLLAVALVAVSGLLPEPDHH</sequence>
<evidence type="ECO:0000256" key="6">
    <source>
        <dbReference type="SAM" id="Phobius"/>
    </source>
</evidence>
<keyword evidence="4 6" id="KW-0472">Membrane</keyword>
<dbReference type="Proteomes" id="UP000747110">
    <property type="component" value="Unassembled WGS sequence"/>
</dbReference>
<feature type="transmembrane region" description="Helical" evidence="6">
    <location>
        <begin position="212"/>
        <end position="230"/>
    </location>
</feature>
<comment type="subcellular location">
    <subcellularLocation>
        <location evidence="1">Membrane</location>
        <topology evidence="1">Multi-pass membrane protein</topology>
    </subcellularLocation>
</comment>
<keyword evidence="2 6" id="KW-0812">Transmembrane</keyword>
<feature type="transmembrane region" description="Helical" evidence="6">
    <location>
        <begin position="719"/>
        <end position="739"/>
    </location>
</feature>
<dbReference type="GO" id="GO:0005385">
    <property type="term" value="F:zinc ion transmembrane transporter activity"/>
    <property type="evidence" value="ECO:0007669"/>
    <property type="project" value="TreeGrafter"/>
</dbReference>
<feature type="region of interest" description="Disordered" evidence="5">
    <location>
        <begin position="474"/>
        <end position="513"/>
    </location>
</feature>
<feature type="compositionally biased region" description="Basic residues" evidence="5">
    <location>
        <begin position="613"/>
        <end position="625"/>
    </location>
</feature>
<comment type="caution">
    <text evidence="8">The sequence shown here is derived from an EMBL/GenBank/DDBJ whole genome shotgun (WGS) entry which is preliminary data.</text>
</comment>
<name>A0A8J4C603_9CHLO</name>
<keyword evidence="10" id="KW-1185">Reference proteome</keyword>
<feature type="compositionally biased region" description="Basic residues" evidence="5">
    <location>
        <begin position="385"/>
        <end position="401"/>
    </location>
</feature>
<dbReference type="Pfam" id="PF02535">
    <property type="entry name" value="Zip"/>
    <property type="match status" value="2"/>
</dbReference>
<dbReference type="PANTHER" id="PTHR11040">
    <property type="entry name" value="ZINC/IRON TRANSPORTER"/>
    <property type="match status" value="1"/>
</dbReference>
<evidence type="ECO:0000313" key="9">
    <source>
        <dbReference type="EMBL" id="GIM03305.1"/>
    </source>
</evidence>
<dbReference type="AlphaFoldDB" id="A0A8J4C603"/>
<dbReference type="PANTHER" id="PTHR11040:SF209">
    <property type="entry name" value="ZIP ZINC TRANSPORTER"/>
    <property type="match status" value="1"/>
</dbReference>
<evidence type="ECO:0000256" key="3">
    <source>
        <dbReference type="ARBA" id="ARBA00022989"/>
    </source>
</evidence>
<feature type="transmembrane region" description="Helical" evidence="6">
    <location>
        <begin position="778"/>
        <end position="801"/>
    </location>
</feature>
<feature type="transmembrane region" description="Helical" evidence="6">
    <location>
        <begin position="751"/>
        <end position="772"/>
    </location>
</feature>
<evidence type="ECO:0000256" key="5">
    <source>
        <dbReference type="SAM" id="MobiDB-lite"/>
    </source>
</evidence>
<feature type="chain" id="PRO_5036271498" evidence="7">
    <location>
        <begin position="18"/>
        <end position="847"/>
    </location>
</feature>
<feature type="transmembrane region" description="Helical" evidence="6">
    <location>
        <begin position="822"/>
        <end position="841"/>
    </location>
</feature>
<keyword evidence="3 6" id="KW-1133">Transmembrane helix</keyword>
<protein>
    <submittedName>
        <fullName evidence="8">Uncharacterized protein</fullName>
    </submittedName>
</protein>
<evidence type="ECO:0000256" key="1">
    <source>
        <dbReference type="ARBA" id="ARBA00004141"/>
    </source>
</evidence>
<feature type="region of interest" description="Disordered" evidence="5">
    <location>
        <begin position="382"/>
        <end position="416"/>
    </location>
</feature>
<dbReference type="GO" id="GO:0016020">
    <property type="term" value="C:membrane"/>
    <property type="evidence" value="ECO:0007669"/>
    <property type="project" value="UniProtKB-SubCell"/>
</dbReference>
<evidence type="ECO:0000256" key="2">
    <source>
        <dbReference type="ARBA" id="ARBA00022692"/>
    </source>
</evidence>
<feature type="transmembrane region" description="Helical" evidence="6">
    <location>
        <begin position="689"/>
        <end position="713"/>
    </location>
</feature>